<evidence type="ECO:0000259" key="2">
    <source>
        <dbReference type="PROSITE" id="PS51462"/>
    </source>
</evidence>
<dbReference type="InterPro" id="IPR020084">
    <property type="entry name" value="NUDIX_hydrolase_CS"/>
</dbReference>
<name>A0A0F7FJS1_9CREN</name>
<dbReference type="SUPFAM" id="SSF55811">
    <property type="entry name" value="Nudix"/>
    <property type="match status" value="1"/>
</dbReference>
<dbReference type="KEGG" id="thf:MA03_02050"/>
<dbReference type="PANTHER" id="PTHR43736:SF1">
    <property type="entry name" value="DIHYDRONEOPTERIN TRIPHOSPHATE DIPHOSPHATASE"/>
    <property type="match status" value="1"/>
</dbReference>
<dbReference type="OrthoDB" id="40462at2157"/>
<feature type="domain" description="Nudix hydrolase" evidence="2">
    <location>
        <begin position="9"/>
        <end position="142"/>
    </location>
</feature>
<evidence type="ECO:0000313" key="4">
    <source>
        <dbReference type="Proteomes" id="UP000067434"/>
    </source>
</evidence>
<dbReference type="CDD" id="cd04673">
    <property type="entry name" value="NUDIX_ADPRase"/>
    <property type="match status" value="1"/>
</dbReference>
<reference evidence="3 4" key="1">
    <citation type="journal article" date="2015" name="Stand. Genomic Sci.">
        <title>Complete genome sequence of and proposal of Thermofilum uzonense sp. nov. a novel hyperthermophilic crenarchaeon and emended description of the genus Thermofilum.</title>
        <authorList>
            <person name="Toshchakov S.V."/>
            <person name="Korzhenkov A.A."/>
            <person name="Samarov N.I."/>
            <person name="Mazunin I.O."/>
            <person name="Mozhey O.I."/>
            <person name="Shmyr I.S."/>
            <person name="Derbikova K.S."/>
            <person name="Taranov E.A."/>
            <person name="Dominova I.N."/>
            <person name="Bonch-Osmolovskaya E.A."/>
            <person name="Patrushev M.V."/>
            <person name="Podosokorskaya O.A."/>
            <person name="Kublanov I.V."/>
        </authorList>
    </citation>
    <scope>NUCLEOTIDE SEQUENCE [LARGE SCALE GENOMIC DNA]</scope>
    <source>
        <strain evidence="3 4">1807-2</strain>
    </source>
</reference>
<keyword evidence="1 3" id="KW-0378">Hydrolase</keyword>
<protein>
    <submittedName>
        <fullName evidence="3">NUDIX hydrolase</fullName>
    </submittedName>
</protein>
<dbReference type="EMBL" id="CP009961">
    <property type="protein sequence ID" value="AKG39309.1"/>
    <property type="molecule type" value="Genomic_DNA"/>
</dbReference>
<dbReference type="PATRIC" id="fig|1550241.5.peg.418"/>
<dbReference type="InterPro" id="IPR000086">
    <property type="entry name" value="NUDIX_hydrolase_dom"/>
</dbReference>
<dbReference type="AlphaFoldDB" id="A0A0F7FJS1"/>
<dbReference type="PRINTS" id="PR00502">
    <property type="entry name" value="NUDIXFAMILY"/>
</dbReference>
<evidence type="ECO:0000256" key="1">
    <source>
        <dbReference type="ARBA" id="ARBA00022801"/>
    </source>
</evidence>
<dbReference type="HOGENOM" id="CLU_037162_20_2_2"/>
<evidence type="ECO:0000313" key="3">
    <source>
        <dbReference type="EMBL" id="AKG39309.1"/>
    </source>
</evidence>
<proteinExistence type="predicted"/>
<dbReference type="Proteomes" id="UP000067434">
    <property type="component" value="Chromosome"/>
</dbReference>
<dbReference type="InterPro" id="IPR020476">
    <property type="entry name" value="Nudix_hydrolase"/>
</dbReference>
<dbReference type="PANTHER" id="PTHR43736">
    <property type="entry name" value="ADP-RIBOSE PYROPHOSPHATASE"/>
    <property type="match status" value="1"/>
</dbReference>
<gene>
    <name evidence="3" type="ORF">MA03_02050</name>
</gene>
<organism evidence="3 4">
    <name type="scientific">Infirmifilum uzonense</name>
    <dbReference type="NCBI Taxonomy" id="1550241"/>
    <lineage>
        <taxon>Archaea</taxon>
        <taxon>Thermoproteota</taxon>
        <taxon>Thermoprotei</taxon>
        <taxon>Thermofilales</taxon>
        <taxon>Thermofilaceae</taxon>
        <taxon>Infirmifilum</taxon>
    </lineage>
</organism>
<sequence length="155" mass="17131">MCSREYPLYAIAGVSAVLLRENKLLLVKRGSQPGEGFWALPGGAVEAGEGIIEAASRELYEETGLKGRPVGVSFVANIVVKKEARVWFHYVLLGVLFDPESISGELKPGGDALDAKWLELEEIVTRNDVAKSTRFLARLVLENKLRWVPIHEQQS</sequence>
<accession>A0A0F7FJS1</accession>
<dbReference type="PROSITE" id="PS51462">
    <property type="entry name" value="NUDIX"/>
    <property type="match status" value="1"/>
</dbReference>
<dbReference type="PROSITE" id="PS00893">
    <property type="entry name" value="NUDIX_BOX"/>
    <property type="match status" value="1"/>
</dbReference>
<keyword evidence="4" id="KW-1185">Reference proteome</keyword>
<dbReference type="Gene3D" id="3.90.79.10">
    <property type="entry name" value="Nucleoside Triphosphate Pyrophosphohydrolase"/>
    <property type="match status" value="1"/>
</dbReference>
<dbReference type="GO" id="GO:0016787">
    <property type="term" value="F:hydrolase activity"/>
    <property type="evidence" value="ECO:0007669"/>
    <property type="project" value="UniProtKB-KW"/>
</dbReference>
<dbReference type="InterPro" id="IPR015797">
    <property type="entry name" value="NUDIX_hydrolase-like_dom_sf"/>
</dbReference>
<dbReference type="STRING" id="1550241.MA03_02050"/>
<dbReference type="Pfam" id="PF00293">
    <property type="entry name" value="NUDIX"/>
    <property type="match status" value="1"/>
</dbReference>